<feature type="compositionally biased region" description="Low complexity" evidence="1">
    <location>
        <begin position="34"/>
        <end position="47"/>
    </location>
</feature>
<gene>
    <name evidence="2" type="ORF">PtA15_6A864</name>
</gene>
<sequence length="139" mass="14625">MSNSPSTLTLPSQPLFQLTPPTTISPPPPPISPSPASSPSCPSSGSPRPLPRPTMLADCCRPSVWEAIHVRLGLSRPLLLIPLGPLDLWRACKRTLDSQNWGPPASVSVSALPPRPLKSTNPPSSLSPISPSLPTPPPE</sequence>
<evidence type="ECO:0000256" key="1">
    <source>
        <dbReference type="SAM" id="MobiDB-lite"/>
    </source>
</evidence>
<feature type="compositionally biased region" description="Polar residues" evidence="1">
    <location>
        <begin position="1"/>
        <end position="16"/>
    </location>
</feature>
<protein>
    <submittedName>
        <fullName evidence="2">Uncharacterized protein</fullName>
    </submittedName>
</protein>
<dbReference type="GeneID" id="77811508"/>
<evidence type="ECO:0000313" key="2">
    <source>
        <dbReference type="EMBL" id="WAQ86232.1"/>
    </source>
</evidence>
<dbReference type="EMBL" id="CP110426">
    <property type="protein sequence ID" value="WAQ86232.1"/>
    <property type="molecule type" value="Genomic_DNA"/>
</dbReference>
<feature type="compositionally biased region" description="Low complexity" evidence="1">
    <location>
        <begin position="103"/>
        <end position="130"/>
    </location>
</feature>
<reference evidence="2" key="1">
    <citation type="submission" date="2022-10" db="EMBL/GenBank/DDBJ databases">
        <title>Puccinia triticina Genome sequencing and assembly.</title>
        <authorList>
            <person name="Li C."/>
        </authorList>
    </citation>
    <scope>NUCLEOTIDE SEQUENCE</scope>
    <source>
        <strain evidence="2">Pt15</strain>
    </source>
</reference>
<organism evidence="2 3">
    <name type="scientific">Puccinia triticina</name>
    <dbReference type="NCBI Taxonomy" id="208348"/>
    <lineage>
        <taxon>Eukaryota</taxon>
        <taxon>Fungi</taxon>
        <taxon>Dikarya</taxon>
        <taxon>Basidiomycota</taxon>
        <taxon>Pucciniomycotina</taxon>
        <taxon>Pucciniomycetes</taxon>
        <taxon>Pucciniales</taxon>
        <taxon>Pucciniaceae</taxon>
        <taxon>Puccinia</taxon>
    </lineage>
</organism>
<name>A0ABY7CU39_9BASI</name>
<feature type="compositionally biased region" description="Pro residues" evidence="1">
    <location>
        <begin position="23"/>
        <end position="33"/>
    </location>
</feature>
<dbReference type="Proteomes" id="UP001164743">
    <property type="component" value="Chromosome 6A"/>
</dbReference>
<dbReference type="RefSeq" id="XP_053021787.1">
    <property type="nucleotide sequence ID" value="XM_053170613.1"/>
</dbReference>
<keyword evidence="3" id="KW-1185">Reference proteome</keyword>
<evidence type="ECO:0000313" key="3">
    <source>
        <dbReference type="Proteomes" id="UP001164743"/>
    </source>
</evidence>
<feature type="region of interest" description="Disordered" evidence="1">
    <location>
        <begin position="1"/>
        <end position="55"/>
    </location>
</feature>
<feature type="region of interest" description="Disordered" evidence="1">
    <location>
        <begin position="97"/>
        <end position="139"/>
    </location>
</feature>
<accession>A0ABY7CU39</accession>
<proteinExistence type="predicted"/>